<dbReference type="RefSeq" id="WP_380928636.1">
    <property type="nucleotide sequence ID" value="NZ_JBHUGS010000002.1"/>
</dbReference>
<proteinExistence type="predicted"/>
<evidence type="ECO:0000313" key="3">
    <source>
        <dbReference type="Proteomes" id="UP001597400"/>
    </source>
</evidence>
<sequence>MISLLISLAAATAGCGDKPNQTAMTMCQQAVAAQADADMDRTWKQVYATMQQADRDRADEAKPTEPGFAAALLASQRAWLAFRDAECRIESYEWRGGTMQPFTAGQCLAAVTRQRTAQLRAMLGWTR</sequence>
<dbReference type="InterPro" id="IPR009739">
    <property type="entry name" value="LprI-like_N"/>
</dbReference>
<feature type="domain" description="Lysozyme inhibitor LprI-like N-terminal" evidence="1">
    <location>
        <begin position="17"/>
        <end position="119"/>
    </location>
</feature>
<dbReference type="EMBL" id="JBHUGS010000002">
    <property type="protein sequence ID" value="MFD1950516.1"/>
    <property type="molecule type" value="Genomic_DNA"/>
</dbReference>
<keyword evidence="3" id="KW-1185">Reference proteome</keyword>
<evidence type="ECO:0000259" key="1">
    <source>
        <dbReference type="Pfam" id="PF07007"/>
    </source>
</evidence>
<dbReference type="Gene3D" id="1.20.1270.180">
    <property type="match status" value="1"/>
</dbReference>
<protein>
    <submittedName>
        <fullName evidence="2">Lysozyme inhibitor LprI family protein</fullName>
    </submittedName>
</protein>
<name>A0ABW4TZR1_9SPHN</name>
<dbReference type="Pfam" id="PF07007">
    <property type="entry name" value="LprI"/>
    <property type="match status" value="1"/>
</dbReference>
<gene>
    <name evidence="2" type="ORF">ACFSGX_07020</name>
</gene>
<organism evidence="2 3">
    <name type="scientific">Sphingomonas arantia</name>
    <dbReference type="NCBI Taxonomy" id="1460676"/>
    <lineage>
        <taxon>Bacteria</taxon>
        <taxon>Pseudomonadati</taxon>
        <taxon>Pseudomonadota</taxon>
        <taxon>Alphaproteobacteria</taxon>
        <taxon>Sphingomonadales</taxon>
        <taxon>Sphingomonadaceae</taxon>
        <taxon>Sphingomonas</taxon>
    </lineage>
</organism>
<reference evidence="3" key="1">
    <citation type="journal article" date="2019" name="Int. J. Syst. Evol. Microbiol.">
        <title>The Global Catalogue of Microorganisms (GCM) 10K type strain sequencing project: providing services to taxonomists for standard genome sequencing and annotation.</title>
        <authorList>
            <consortium name="The Broad Institute Genomics Platform"/>
            <consortium name="The Broad Institute Genome Sequencing Center for Infectious Disease"/>
            <person name="Wu L."/>
            <person name="Ma J."/>
        </authorList>
    </citation>
    <scope>NUCLEOTIDE SEQUENCE [LARGE SCALE GENOMIC DNA]</scope>
    <source>
        <strain evidence="3">CGMCC 1.12702</strain>
    </source>
</reference>
<accession>A0ABW4TZR1</accession>
<evidence type="ECO:0000313" key="2">
    <source>
        <dbReference type="EMBL" id="MFD1950516.1"/>
    </source>
</evidence>
<dbReference type="Proteomes" id="UP001597400">
    <property type="component" value="Unassembled WGS sequence"/>
</dbReference>
<comment type="caution">
    <text evidence="2">The sequence shown here is derived from an EMBL/GenBank/DDBJ whole genome shotgun (WGS) entry which is preliminary data.</text>
</comment>